<dbReference type="EMBL" id="MDYQ01000060">
    <property type="protein sequence ID" value="PRP84587.1"/>
    <property type="molecule type" value="Genomic_DNA"/>
</dbReference>
<dbReference type="Proteomes" id="UP000241769">
    <property type="component" value="Unassembled WGS sequence"/>
</dbReference>
<name>A0A2P6NKV1_9EUKA</name>
<accession>A0A2P6NKV1</accession>
<dbReference type="AlphaFoldDB" id="A0A2P6NKV1"/>
<reference evidence="1 2" key="1">
    <citation type="journal article" date="2018" name="Genome Biol. Evol.">
        <title>Multiple Roots of Fruiting Body Formation in Amoebozoa.</title>
        <authorList>
            <person name="Hillmann F."/>
            <person name="Forbes G."/>
            <person name="Novohradska S."/>
            <person name="Ferling I."/>
            <person name="Riege K."/>
            <person name="Groth M."/>
            <person name="Westermann M."/>
            <person name="Marz M."/>
            <person name="Spaller T."/>
            <person name="Winckler T."/>
            <person name="Schaap P."/>
            <person name="Glockner G."/>
        </authorList>
    </citation>
    <scope>NUCLEOTIDE SEQUENCE [LARGE SCALE GENOMIC DNA]</scope>
    <source>
        <strain evidence="1 2">Jena</strain>
    </source>
</reference>
<sequence>MPVPKPRWRPPGPTYRRWFYERSRVEWFKFAVYVTAPIAVAYAVAQPNAESWLRNRFKFIKDWDEDPRDPNSRRK</sequence>
<evidence type="ECO:0000313" key="1">
    <source>
        <dbReference type="EMBL" id="PRP84587.1"/>
    </source>
</evidence>
<dbReference type="InParanoid" id="A0A2P6NKV1"/>
<organism evidence="1 2">
    <name type="scientific">Planoprotostelium fungivorum</name>
    <dbReference type="NCBI Taxonomy" id="1890364"/>
    <lineage>
        <taxon>Eukaryota</taxon>
        <taxon>Amoebozoa</taxon>
        <taxon>Evosea</taxon>
        <taxon>Variosea</taxon>
        <taxon>Cavosteliida</taxon>
        <taxon>Cavosteliaceae</taxon>
        <taxon>Planoprotostelium</taxon>
    </lineage>
</organism>
<proteinExistence type="predicted"/>
<keyword evidence="2" id="KW-1185">Reference proteome</keyword>
<gene>
    <name evidence="1" type="ORF">PROFUN_09260</name>
</gene>
<protein>
    <submittedName>
        <fullName evidence="1">Uncharacterized protein</fullName>
    </submittedName>
</protein>
<evidence type="ECO:0000313" key="2">
    <source>
        <dbReference type="Proteomes" id="UP000241769"/>
    </source>
</evidence>
<comment type="caution">
    <text evidence="1">The sequence shown here is derived from an EMBL/GenBank/DDBJ whole genome shotgun (WGS) entry which is preliminary data.</text>
</comment>